<dbReference type="InterPro" id="IPR036388">
    <property type="entry name" value="WH-like_DNA-bd_sf"/>
</dbReference>
<dbReference type="AlphaFoldDB" id="A0A178J5S0"/>
<dbReference type="Gene3D" id="1.10.10.10">
    <property type="entry name" value="Winged helix-like DNA-binding domain superfamily/Winged helix DNA-binding domain"/>
    <property type="match status" value="1"/>
</dbReference>
<dbReference type="FunFam" id="3.40.190.290:FF:000001">
    <property type="entry name" value="Transcriptional regulator, LysR family"/>
    <property type="match status" value="1"/>
</dbReference>
<evidence type="ECO:0000313" key="7">
    <source>
        <dbReference type="EMBL" id="OAM96987.1"/>
    </source>
</evidence>
<evidence type="ECO:0000313" key="8">
    <source>
        <dbReference type="EMBL" id="QJY38840.1"/>
    </source>
</evidence>
<reference evidence="8 10" key="2">
    <citation type="submission" date="2020-05" db="EMBL/GenBank/DDBJ databases">
        <title>First description outside Europe of the emergent pathogen for shellfish aquaculture Vibrio europaeus.</title>
        <authorList>
            <person name="Dubert J."/>
            <person name="Rojas R."/>
        </authorList>
    </citation>
    <scope>NUCLEOTIDE SEQUENCE [LARGE SCALE GENOMIC DNA]</scope>
    <source>
        <strain evidence="8 10">NPI-1</strain>
    </source>
</reference>
<feature type="domain" description="HTH lysR-type" evidence="5">
    <location>
        <begin position="9"/>
        <end position="59"/>
    </location>
</feature>
<keyword evidence="3" id="KW-0238">DNA-binding</keyword>
<evidence type="ECO:0000259" key="5">
    <source>
        <dbReference type="PROSITE" id="PS50931"/>
    </source>
</evidence>
<proteinExistence type="inferred from homology"/>
<dbReference type="PRINTS" id="PR00039">
    <property type="entry name" value="HTHLYSR"/>
</dbReference>
<evidence type="ECO:0000256" key="2">
    <source>
        <dbReference type="ARBA" id="ARBA00023015"/>
    </source>
</evidence>
<protein>
    <submittedName>
        <fullName evidence="7">LysR family transcriptional regulator</fullName>
    </submittedName>
</protein>
<evidence type="ECO:0000313" key="10">
    <source>
        <dbReference type="Proteomes" id="UP000501443"/>
    </source>
</evidence>
<dbReference type="OrthoDB" id="9786526at2"/>
<dbReference type="EMBL" id="CP053543">
    <property type="protein sequence ID" value="QJY38840.1"/>
    <property type="molecule type" value="Genomic_DNA"/>
</dbReference>
<dbReference type="GO" id="GO:0043565">
    <property type="term" value="F:sequence-specific DNA binding"/>
    <property type="evidence" value="ECO:0007669"/>
    <property type="project" value="TreeGrafter"/>
</dbReference>
<evidence type="ECO:0000256" key="4">
    <source>
        <dbReference type="ARBA" id="ARBA00023163"/>
    </source>
</evidence>
<evidence type="ECO:0000256" key="1">
    <source>
        <dbReference type="ARBA" id="ARBA00009437"/>
    </source>
</evidence>
<dbReference type="RefSeq" id="WP_069668199.1">
    <property type="nucleotide sequence ID" value="NZ_CP053543.1"/>
</dbReference>
<dbReference type="FunFam" id="1.10.10.10:FF:000001">
    <property type="entry name" value="LysR family transcriptional regulator"/>
    <property type="match status" value="1"/>
</dbReference>
<dbReference type="Proteomes" id="UP001150001">
    <property type="component" value="Unassembled WGS sequence"/>
</dbReference>
<dbReference type="EMBL" id="LUAX01000007">
    <property type="protein sequence ID" value="OAM96987.1"/>
    <property type="molecule type" value="Genomic_DNA"/>
</dbReference>
<sequence>MRNTDDYIIFYHLVEQGSFSAAARHMELTKSVVSKRIAKLEQDIGVQLLYRTTRTLKLTESGQTFFEHARSVYQAVVMAEESIVGLGKSLSGNIKITVPIISGELILPTVIAEFNQDYPDINIDMELDNRFVDIVNERFDLAIRTGVLPDSSLIARKLVDANWIVCASPKYIAKNGKPKTPKELTKHNCLAYAYQETGAREWAFKNGDDVYQVKVDGNLCTNNSSALRNVALLGQGIIYVPRVLVYEDLQQGRLIQLFKEETAKCLGIYAVYPYTRQQPEKIKLFIEHLYQCFQARSYQF</sequence>
<keyword evidence="11" id="KW-1185">Reference proteome</keyword>
<dbReference type="InterPro" id="IPR000847">
    <property type="entry name" value="LysR_HTH_N"/>
</dbReference>
<dbReference type="InterPro" id="IPR005119">
    <property type="entry name" value="LysR_subst-bd"/>
</dbReference>
<dbReference type="PROSITE" id="PS50931">
    <property type="entry name" value="HTH_LYSR"/>
    <property type="match status" value="1"/>
</dbReference>
<reference evidence="7 9" key="1">
    <citation type="submission" date="2016-03" db="EMBL/GenBank/DDBJ databases">
        <title>Draft genome sequence of the Vibrio tubiashii subs. europaeus.</title>
        <authorList>
            <person name="Spinard E."/>
            <person name="Dubert J."/>
            <person name="Nelson D.R."/>
            <person name="Barja J.L."/>
        </authorList>
    </citation>
    <scope>NUCLEOTIDE SEQUENCE [LARGE SCALE GENOMIC DNA]</scope>
    <source>
        <strain evidence="9">PP-638</strain>
        <strain evidence="7">PP2-638</strain>
    </source>
</reference>
<comment type="similarity">
    <text evidence="1">Belongs to the LysR transcriptional regulatory family.</text>
</comment>
<gene>
    <name evidence="7" type="ORF">AZ468_15610</name>
    <name evidence="8" type="ORF">HOO69_19955</name>
    <name evidence="6" type="ORF">OPW20_17975</name>
</gene>
<evidence type="ECO:0000313" key="11">
    <source>
        <dbReference type="Proteomes" id="UP001150001"/>
    </source>
</evidence>
<evidence type="ECO:0000313" key="9">
    <source>
        <dbReference type="Proteomes" id="UP000094761"/>
    </source>
</evidence>
<dbReference type="GO" id="GO:0006351">
    <property type="term" value="P:DNA-templated transcription"/>
    <property type="evidence" value="ECO:0007669"/>
    <property type="project" value="TreeGrafter"/>
</dbReference>
<evidence type="ECO:0000313" key="6">
    <source>
        <dbReference type="EMBL" id="MDC5741964.1"/>
    </source>
</evidence>
<accession>A0A178J5S0</accession>
<dbReference type="Pfam" id="PF00126">
    <property type="entry name" value="HTH_1"/>
    <property type="match status" value="1"/>
</dbReference>
<name>A0A178J5S0_9VIBR</name>
<dbReference type="CDD" id="cd08422">
    <property type="entry name" value="PBP2_CrgA_like"/>
    <property type="match status" value="1"/>
</dbReference>
<dbReference type="InterPro" id="IPR036390">
    <property type="entry name" value="WH_DNA-bd_sf"/>
</dbReference>
<dbReference type="SUPFAM" id="SSF53850">
    <property type="entry name" value="Periplasmic binding protein-like II"/>
    <property type="match status" value="1"/>
</dbReference>
<dbReference type="InterPro" id="IPR058163">
    <property type="entry name" value="LysR-type_TF_proteobact-type"/>
</dbReference>
<dbReference type="Proteomes" id="UP000094761">
    <property type="component" value="Unassembled WGS sequence"/>
</dbReference>
<dbReference type="GeneID" id="78077139"/>
<reference evidence="6" key="3">
    <citation type="submission" date="2022-11" db="EMBL/GenBank/DDBJ databases">
        <title>Role of the vibriolysin VemA secreted by the emergent pathogen Vibrio europaeus in the colonization of Manila clam mucus.</title>
        <authorList>
            <person name="Martinez C."/>
            <person name="Rodriguez S."/>
            <person name="Vences A."/>
            <person name="Barja J.L."/>
            <person name="Toranzo A.E."/>
            <person name="Dubert J."/>
        </authorList>
    </citation>
    <scope>NUCLEOTIDE SEQUENCE</scope>
    <source>
        <strain evidence="6">3454</strain>
    </source>
</reference>
<organism evidence="7 9">
    <name type="scientific">Vibrio europaeus</name>
    <dbReference type="NCBI Taxonomy" id="300876"/>
    <lineage>
        <taxon>Bacteria</taxon>
        <taxon>Pseudomonadati</taxon>
        <taxon>Pseudomonadota</taxon>
        <taxon>Gammaproteobacteria</taxon>
        <taxon>Vibrionales</taxon>
        <taxon>Vibrionaceae</taxon>
        <taxon>Vibrio</taxon>
        <taxon>Vibrio oreintalis group</taxon>
    </lineage>
</organism>
<dbReference type="PANTHER" id="PTHR30537">
    <property type="entry name" value="HTH-TYPE TRANSCRIPTIONAL REGULATOR"/>
    <property type="match status" value="1"/>
</dbReference>
<dbReference type="Pfam" id="PF03466">
    <property type="entry name" value="LysR_substrate"/>
    <property type="match status" value="1"/>
</dbReference>
<dbReference type="PANTHER" id="PTHR30537:SF5">
    <property type="entry name" value="HTH-TYPE TRANSCRIPTIONAL ACTIVATOR TTDR-RELATED"/>
    <property type="match status" value="1"/>
</dbReference>
<keyword evidence="2" id="KW-0805">Transcription regulation</keyword>
<dbReference type="GO" id="GO:0003700">
    <property type="term" value="F:DNA-binding transcription factor activity"/>
    <property type="evidence" value="ECO:0007669"/>
    <property type="project" value="InterPro"/>
</dbReference>
<dbReference type="EMBL" id="JAPFIT010000019">
    <property type="protein sequence ID" value="MDC5741964.1"/>
    <property type="molecule type" value="Genomic_DNA"/>
</dbReference>
<dbReference type="SUPFAM" id="SSF46785">
    <property type="entry name" value="Winged helix' DNA-binding domain"/>
    <property type="match status" value="1"/>
</dbReference>
<keyword evidence="4" id="KW-0804">Transcription</keyword>
<dbReference type="Gene3D" id="3.40.190.290">
    <property type="match status" value="1"/>
</dbReference>
<dbReference type="Proteomes" id="UP000501443">
    <property type="component" value="Chromosome 2"/>
</dbReference>
<evidence type="ECO:0000256" key="3">
    <source>
        <dbReference type="ARBA" id="ARBA00023125"/>
    </source>
</evidence>